<dbReference type="InterPro" id="IPR020471">
    <property type="entry name" value="AKR"/>
</dbReference>
<protein>
    <recommendedName>
        <fullName evidence="1">NADP-dependent oxidoreductase domain-containing protein</fullName>
    </recommendedName>
</protein>
<dbReference type="PANTHER" id="PTHR43827:SF14">
    <property type="entry name" value="NADP-DEPENDENT OXIDOREDUCTASE DOMAIN-CONTAINING PROTEIN"/>
    <property type="match status" value="1"/>
</dbReference>
<evidence type="ECO:0000313" key="2">
    <source>
        <dbReference type="EMBL" id="KAG5674520.1"/>
    </source>
</evidence>
<dbReference type="SUPFAM" id="SSF51430">
    <property type="entry name" value="NAD(P)-linked oxidoreductase"/>
    <property type="match status" value="1"/>
</dbReference>
<sequence length="287" mass="33058">MVQKTNAIFITNRISKQIPSGPLNIFDSLINWNNEIKYLGVVIDKRLTFANHIEYVIARANTAIHILYPLLCRKSKLNKEQIIYLQVSYTPIFTYGMPSLCKIADTHINRLQEFERVKDEGLVKHLGVSNFNERQIQRLLDNSKYKPEVLQVELHVYFQQKPLVKFCKDNNIIITAYSPLGSRGIEKLVTGVKIPDILDNPTVIDIAERHGKSAAQILLRYYIEMDVSAIPKSTNADRLKANIDIFNFELNDDDKKQLSNLDAGIRLCDFRNFQFFKGIGTHPEFPF</sequence>
<dbReference type="Pfam" id="PF00248">
    <property type="entry name" value="Aldo_ket_red"/>
    <property type="match status" value="1"/>
</dbReference>
<evidence type="ECO:0000313" key="3">
    <source>
        <dbReference type="Proteomes" id="UP001107558"/>
    </source>
</evidence>
<dbReference type="PROSITE" id="PS00062">
    <property type="entry name" value="ALDOKETO_REDUCTASE_2"/>
    <property type="match status" value="1"/>
</dbReference>
<dbReference type="Gene3D" id="3.20.20.100">
    <property type="entry name" value="NADP-dependent oxidoreductase domain"/>
    <property type="match status" value="1"/>
</dbReference>
<dbReference type="PROSITE" id="PS00063">
    <property type="entry name" value="ALDOKETO_REDUCTASE_3"/>
    <property type="match status" value="1"/>
</dbReference>
<reference evidence="2" key="1">
    <citation type="submission" date="2021-03" db="EMBL/GenBank/DDBJ databases">
        <title>Chromosome level genome of the anhydrobiotic midge Polypedilum vanderplanki.</title>
        <authorList>
            <person name="Yoshida Y."/>
            <person name="Kikawada T."/>
            <person name="Gusev O."/>
        </authorList>
    </citation>
    <scope>NUCLEOTIDE SEQUENCE</scope>
    <source>
        <strain evidence="2">NIAS01</strain>
        <tissue evidence="2">Whole body or cell culture</tissue>
    </source>
</reference>
<dbReference type="GO" id="GO:0016491">
    <property type="term" value="F:oxidoreductase activity"/>
    <property type="evidence" value="ECO:0007669"/>
    <property type="project" value="InterPro"/>
</dbReference>
<comment type="caution">
    <text evidence="2">The sequence shown here is derived from an EMBL/GenBank/DDBJ whole genome shotgun (WGS) entry which is preliminary data.</text>
</comment>
<proteinExistence type="predicted"/>
<dbReference type="AlphaFoldDB" id="A0A9J6BXV6"/>
<dbReference type="InterPro" id="IPR036812">
    <property type="entry name" value="NAD(P)_OxRdtase_dom_sf"/>
</dbReference>
<dbReference type="EMBL" id="JADBJN010000002">
    <property type="protein sequence ID" value="KAG5674520.1"/>
    <property type="molecule type" value="Genomic_DNA"/>
</dbReference>
<dbReference type="OrthoDB" id="416253at2759"/>
<evidence type="ECO:0000259" key="1">
    <source>
        <dbReference type="Pfam" id="PF00248"/>
    </source>
</evidence>
<dbReference type="Proteomes" id="UP001107558">
    <property type="component" value="Chromosome 2"/>
</dbReference>
<organism evidence="2 3">
    <name type="scientific">Polypedilum vanderplanki</name>
    <name type="common">Sleeping chironomid midge</name>
    <dbReference type="NCBI Taxonomy" id="319348"/>
    <lineage>
        <taxon>Eukaryota</taxon>
        <taxon>Metazoa</taxon>
        <taxon>Ecdysozoa</taxon>
        <taxon>Arthropoda</taxon>
        <taxon>Hexapoda</taxon>
        <taxon>Insecta</taxon>
        <taxon>Pterygota</taxon>
        <taxon>Neoptera</taxon>
        <taxon>Endopterygota</taxon>
        <taxon>Diptera</taxon>
        <taxon>Nematocera</taxon>
        <taxon>Chironomoidea</taxon>
        <taxon>Chironomidae</taxon>
        <taxon>Chironominae</taxon>
        <taxon>Polypedilum</taxon>
        <taxon>Polypedilum</taxon>
    </lineage>
</organism>
<accession>A0A9J6BXV6</accession>
<dbReference type="CDD" id="cd19071">
    <property type="entry name" value="AKR_AKR1-5-like"/>
    <property type="match status" value="1"/>
</dbReference>
<keyword evidence="3" id="KW-1185">Reference proteome</keyword>
<feature type="domain" description="NADP-dependent oxidoreductase" evidence="1">
    <location>
        <begin position="111"/>
        <end position="261"/>
    </location>
</feature>
<dbReference type="InterPro" id="IPR023210">
    <property type="entry name" value="NADP_OxRdtase_dom"/>
</dbReference>
<dbReference type="PANTHER" id="PTHR43827">
    <property type="entry name" value="2,5-DIKETO-D-GLUCONIC ACID REDUCTASE"/>
    <property type="match status" value="1"/>
</dbReference>
<gene>
    <name evidence="2" type="ORF">PVAND_004482</name>
</gene>
<dbReference type="InterPro" id="IPR018170">
    <property type="entry name" value="Aldo/ket_reductase_CS"/>
</dbReference>
<dbReference type="PRINTS" id="PR00069">
    <property type="entry name" value="ALDKETRDTASE"/>
</dbReference>
<name>A0A9J6BXV6_POLVA</name>